<gene>
    <name evidence="2" type="ORF">LSH36_410g03026</name>
</gene>
<reference evidence="2" key="1">
    <citation type="journal article" date="2023" name="Mol. Biol. Evol.">
        <title>Third-Generation Sequencing Reveals the Adaptive Role of the Epigenome in Three Deep-Sea Polychaetes.</title>
        <authorList>
            <person name="Perez M."/>
            <person name="Aroh O."/>
            <person name="Sun Y."/>
            <person name="Lan Y."/>
            <person name="Juniper S.K."/>
            <person name="Young C.R."/>
            <person name="Angers B."/>
            <person name="Qian P.Y."/>
        </authorList>
    </citation>
    <scope>NUCLEOTIDE SEQUENCE</scope>
    <source>
        <strain evidence="2">P08H-3</strain>
    </source>
</reference>
<dbReference type="EMBL" id="JAODUP010000410">
    <property type="protein sequence ID" value="KAK2150344.1"/>
    <property type="molecule type" value="Genomic_DNA"/>
</dbReference>
<keyword evidence="3" id="KW-1185">Reference proteome</keyword>
<organism evidence="2 3">
    <name type="scientific">Paralvinella palmiformis</name>
    <dbReference type="NCBI Taxonomy" id="53620"/>
    <lineage>
        <taxon>Eukaryota</taxon>
        <taxon>Metazoa</taxon>
        <taxon>Spiralia</taxon>
        <taxon>Lophotrochozoa</taxon>
        <taxon>Annelida</taxon>
        <taxon>Polychaeta</taxon>
        <taxon>Sedentaria</taxon>
        <taxon>Canalipalpata</taxon>
        <taxon>Terebellida</taxon>
        <taxon>Terebelliformia</taxon>
        <taxon>Alvinellidae</taxon>
        <taxon>Paralvinella</taxon>
    </lineage>
</organism>
<feature type="compositionally biased region" description="Polar residues" evidence="1">
    <location>
        <begin position="120"/>
        <end position="129"/>
    </location>
</feature>
<proteinExistence type="predicted"/>
<sequence length="228" mass="25393">MLFGILLCLKRRKGRGTRGHTTDPLLSEHHPDPEDTMSNIYDKTRIVRCPHGLAAVTLNPEGLYYPEGMERYPHVVSMTTVSTPYPGDRKNDATSRDRTENGPTDPDIAPESPYMRDGATNKSRTNTNSSLTEAFTKRKQQMESTFGTFRSGLMPGEVSADPDDGTYRSLHPQPPIDLIRDSRPYRELNPETLATECTCSLGHSPSHTCSREDHVTMNNDSAKINTAV</sequence>
<protein>
    <submittedName>
        <fullName evidence="2">Uncharacterized protein</fullName>
    </submittedName>
</protein>
<name>A0AAD9JCI6_9ANNE</name>
<feature type="region of interest" description="Disordered" evidence="1">
    <location>
        <begin position="79"/>
        <end position="129"/>
    </location>
</feature>
<accession>A0AAD9JCI6</accession>
<feature type="region of interest" description="Disordered" evidence="1">
    <location>
        <begin position="14"/>
        <end position="37"/>
    </location>
</feature>
<evidence type="ECO:0000313" key="3">
    <source>
        <dbReference type="Proteomes" id="UP001208570"/>
    </source>
</evidence>
<evidence type="ECO:0000256" key="1">
    <source>
        <dbReference type="SAM" id="MobiDB-lite"/>
    </source>
</evidence>
<dbReference type="AlphaFoldDB" id="A0AAD9JCI6"/>
<feature type="compositionally biased region" description="Basic and acidic residues" evidence="1">
    <location>
        <begin position="87"/>
        <end position="100"/>
    </location>
</feature>
<dbReference type="Proteomes" id="UP001208570">
    <property type="component" value="Unassembled WGS sequence"/>
</dbReference>
<evidence type="ECO:0000313" key="2">
    <source>
        <dbReference type="EMBL" id="KAK2150344.1"/>
    </source>
</evidence>
<comment type="caution">
    <text evidence="2">The sequence shown here is derived from an EMBL/GenBank/DDBJ whole genome shotgun (WGS) entry which is preliminary data.</text>
</comment>